<accession>A0AAN6PVF0</accession>
<keyword evidence="2" id="KW-1185">Reference proteome</keyword>
<evidence type="ECO:0000313" key="1">
    <source>
        <dbReference type="EMBL" id="KAK4096307.1"/>
    </source>
</evidence>
<name>A0AAN6PVF0_9PEZI</name>
<reference evidence="1" key="2">
    <citation type="submission" date="2023-05" db="EMBL/GenBank/DDBJ databases">
        <authorList>
            <consortium name="Lawrence Berkeley National Laboratory"/>
            <person name="Steindorff A."/>
            <person name="Hensen N."/>
            <person name="Bonometti L."/>
            <person name="Westerberg I."/>
            <person name="Brannstrom I.O."/>
            <person name="Guillou S."/>
            <person name="Cros-Aarteil S."/>
            <person name="Calhoun S."/>
            <person name="Haridas S."/>
            <person name="Kuo A."/>
            <person name="Mondo S."/>
            <person name="Pangilinan J."/>
            <person name="Riley R."/>
            <person name="Labutti K."/>
            <person name="Andreopoulos B."/>
            <person name="Lipzen A."/>
            <person name="Chen C."/>
            <person name="Yanf M."/>
            <person name="Daum C."/>
            <person name="Ng V."/>
            <person name="Clum A."/>
            <person name="Ohm R."/>
            <person name="Martin F."/>
            <person name="Silar P."/>
            <person name="Natvig D."/>
            <person name="Lalanne C."/>
            <person name="Gautier V."/>
            <person name="Ament-Velasquez S.L."/>
            <person name="Kruys A."/>
            <person name="Hutchinson M.I."/>
            <person name="Powell A.J."/>
            <person name="Barry K."/>
            <person name="Miller A.N."/>
            <person name="Grigoriev I.V."/>
            <person name="Debuchy R."/>
            <person name="Gladieux P."/>
            <person name="Thoren M.H."/>
            <person name="Johannesson H."/>
        </authorList>
    </citation>
    <scope>NUCLEOTIDE SEQUENCE</scope>
    <source>
        <strain evidence="1">CBS 757.83</strain>
    </source>
</reference>
<gene>
    <name evidence="1" type="ORF">N658DRAFT_365213</name>
</gene>
<sequence length="344" mass="37739">MTRRLHWRRLQYTCCSPVLPAEGAGLGTFVLFPGKKTMEPRASPTEYPEYGIVELWKHVLPMILSMFVVLLMSSRSGEAHASRIELWLLLVAAIAGCNWPRTKARIFSSLPWKPQRLTPHPGEMLPALALFASPPSHPMGGHGCFITRNRGVLLVKSLMSQDCVCCLRRVDEPLSSIRTDYGGTPYGGPRYSPWSLGRVPSACPTLKPKPCYTCAGNLGAERRDMSRSDSSAGYNTQYTSLVTRGCFPSWAKLAACRAETALFSLMQRSGSSKIPAGVSASKDHVLASIGPKESGGIGAYGMSMRVEGIKRRQRREFNAATIDDGKGQRCSKSYVPFSEDPYPT</sequence>
<dbReference type="Proteomes" id="UP001305647">
    <property type="component" value="Unassembled WGS sequence"/>
</dbReference>
<dbReference type="EMBL" id="MU863722">
    <property type="protein sequence ID" value="KAK4096307.1"/>
    <property type="molecule type" value="Genomic_DNA"/>
</dbReference>
<dbReference type="AlphaFoldDB" id="A0AAN6PVF0"/>
<reference evidence="1" key="1">
    <citation type="journal article" date="2023" name="Mol. Phylogenet. Evol.">
        <title>Genome-scale phylogeny and comparative genomics of the fungal order Sordariales.</title>
        <authorList>
            <person name="Hensen N."/>
            <person name="Bonometti L."/>
            <person name="Westerberg I."/>
            <person name="Brannstrom I.O."/>
            <person name="Guillou S."/>
            <person name="Cros-Aarteil S."/>
            <person name="Calhoun S."/>
            <person name="Haridas S."/>
            <person name="Kuo A."/>
            <person name="Mondo S."/>
            <person name="Pangilinan J."/>
            <person name="Riley R."/>
            <person name="LaButti K."/>
            <person name="Andreopoulos B."/>
            <person name="Lipzen A."/>
            <person name="Chen C."/>
            <person name="Yan M."/>
            <person name="Daum C."/>
            <person name="Ng V."/>
            <person name="Clum A."/>
            <person name="Steindorff A."/>
            <person name="Ohm R.A."/>
            <person name="Martin F."/>
            <person name="Silar P."/>
            <person name="Natvig D.O."/>
            <person name="Lalanne C."/>
            <person name="Gautier V."/>
            <person name="Ament-Velasquez S.L."/>
            <person name="Kruys A."/>
            <person name="Hutchinson M.I."/>
            <person name="Powell A.J."/>
            <person name="Barry K."/>
            <person name="Miller A.N."/>
            <person name="Grigoriev I.V."/>
            <person name="Debuchy R."/>
            <person name="Gladieux P."/>
            <person name="Hiltunen Thoren M."/>
            <person name="Johannesson H."/>
        </authorList>
    </citation>
    <scope>NUCLEOTIDE SEQUENCE</scope>
    <source>
        <strain evidence="1">CBS 757.83</strain>
    </source>
</reference>
<evidence type="ECO:0000313" key="2">
    <source>
        <dbReference type="Proteomes" id="UP001305647"/>
    </source>
</evidence>
<protein>
    <submittedName>
        <fullName evidence="1">Uncharacterized protein</fullName>
    </submittedName>
</protein>
<proteinExistence type="predicted"/>
<organism evidence="1 2">
    <name type="scientific">Parathielavia hyrcaniae</name>
    <dbReference type="NCBI Taxonomy" id="113614"/>
    <lineage>
        <taxon>Eukaryota</taxon>
        <taxon>Fungi</taxon>
        <taxon>Dikarya</taxon>
        <taxon>Ascomycota</taxon>
        <taxon>Pezizomycotina</taxon>
        <taxon>Sordariomycetes</taxon>
        <taxon>Sordariomycetidae</taxon>
        <taxon>Sordariales</taxon>
        <taxon>Chaetomiaceae</taxon>
        <taxon>Parathielavia</taxon>
    </lineage>
</organism>
<comment type="caution">
    <text evidence="1">The sequence shown here is derived from an EMBL/GenBank/DDBJ whole genome shotgun (WGS) entry which is preliminary data.</text>
</comment>